<dbReference type="FunFam" id="4.10.280.10:FF:000021">
    <property type="entry name" value="Transcription factor bHLH130 family"/>
    <property type="match status" value="1"/>
</dbReference>
<dbReference type="AlphaFoldDB" id="A0A811NA26"/>
<evidence type="ECO:0000259" key="8">
    <source>
        <dbReference type="PROSITE" id="PS50888"/>
    </source>
</evidence>
<dbReference type="PANTHER" id="PTHR16223">
    <property type="entry name" value="TRANSCRIPTION FACTOR BHLH83-RELATED"/>
    <property type="match status" value="1"/>
</dbReference>
<dbReference type="GO" id="GO:0046983">
    <property type="term" value="F:protein dimerization activity"/>
    <property type="evidence" value="ECO:0007669"/>
    <property type="project" value="InterPro"/>
</dbReference>
<feature type="compositionally biased region" description="Polar residues" evidence="7">
    <location>
        <begin position="219"/>
        <end position="232"/>
    </location>
</feature>
<proteinExistence type="inferred from homology"/>
<feature type="domain" description="BHLH" evidence="8">
    <location>
        <begin position="347"/>
        <end position="397"/>
    </location>
</feature>
<dbReference type="Pfam" id="PF00010">
    <property type="entry name" value="HLH"/>
    <property type="match status" value="1"/>
</dbReference>
<keyword evidence="4" id="KW-0238">DNA-binding</keyword>
<evidence type="ECO:0000313" key="10">
    <source>
        <dbReference type="Proteomes" id="UP000604825"/>
    </source>
</evidence>
<keyword evidence="5" id="KW-0804">Transcription</keyword>
<accession>A0A811NA26</accession>
<comment type="caution">
    <text evidence="9">The sequence shown here is derived from an EMBL/GenBank/DDBJ whole genome shotgun (WGS) entry which is preliminary data.</text>
</comment>
<evidence type="ECO:0000256" key="5">
    <source>
        <dbReference type="ARBA" id="ARBA00023163"/>
    </source>
</evidence>
<sequence length="423" mass="44158">MYGAPVPKDLNLPAAALPQPTRAGARTPPQQQQQMSFPGLLRYRSAPSTLLGEVMCGDQDFPAVAGAGAGAGQGPPPDHAAADNVLARFLAGHHHSETRDCKPPRPAAAAHFMDEAAAAASVAASQQQQQQQLMYQSQQQMAAMEGLYRNVSSGGTEHGAAVGAGNNSLIRQSSSPAGFLHHLNMDNGYGSMLRVGMAGGGFRTNGGVSDARLKGQLSFSSRRGSVMSQISEVGSEELDGGSSPEAAGSNASGATRGYSGIPGYPMGGAWTDEPSPSPMSGAKRPRDSGPAPQNVQPSLAPQLSLPASGNNGGGGKLAAASAEMAAIEKFLQFQDAVPCKIRAKRGCATHPRSIAERVRRTRISERIRKLQELVPNMEKQTNTADMLDLAVDYIKDLQKQVKVLNDGRANCTCSAGKLDQFSS</sequence>
<keyword evidence="3" id="KW-0805">Transcription regulation</keyword>
<feature type="region of interest" description="Disordered" evidence="7">
    <location>
        <begin position="219"/>
        <end position="317"/>
    </location>
</feature>
<evidence type="ECO:0000256" key="2">
    <source>
        <dbReference type="ARBA" id="ARBA00005510"/>
    </source>
</evidence>
<comment type="similarity">
    <text evidence="2">Belongs to the bHLH protein family.</text>
</comment>
<dbReference type="EMBL" id="CAJGYO010000003">
    <property type="protein sequence ID" value="CAD6218726.1"/>
    <property type="molecule type" value="Genomic_DNA"/>
</dbReference>
<dbReference type="SUPFAM" id="SSF47459">
    <property type="entry name" value="HLH, helix-loop-helix DNA-binding domain"/>
    <property type="match status" value="1"/>
</dbReference>
<dbReference type="GO" id="GO:0000981">
    <property type="term" value="F:DNA-binding transcription factor activity, RNA polymerase II-specific"/>
    <property type="evidence" value="ECO:0007669"/>
    <property type="project" value="TreeGrafter"/>
</dbReference>
<dbReference type="Gene3D" id="4.10.280.10">
    <property type="entry name" value="Helix-loop-helix DNA-binding domain"/>
    <property type="match status" value="1"/>
</dbReference>
<feature type="compositionally biased region" description="Polar residues" evidence="7">
    <location>
        <begin position="291"/>
        <end position="301"/>
    </location>
</feature>
<evidence type="ECO:0000313" key="9">
    <source>
        <dbReference type="EMBL" id="CAD6218726.1"/>
    </source>
</evidence>
<dbReference type="InterPro" id="IPR011598">
    <property type="entry name" value="bHLH_dom"/>
</dbReference>
<evidence type="ECO:0000256" key="3">
    <source>
        <dbReference type="ARBA" id="ARBA00023015"/>
    </source>
</evidence>
<evidence type="ECO:0000256" key="6">
    <source>
        <dbReference type="ARBA" id="ARBA00023242"/>
    </source>
</evidence>
<evidence type="ECO:0000256" key="7">
    <source>
        <dbReference type="SAM" id="MobiDB-lite"/>
    </source>
</evidence>
<name>A0A811NA26_9POAL</name>
<dbReference type="PROSITE" id="PS50888">
    <property type="entry name" value="BHLH"/>
    <property type="match status" value="1"/>
</dbReference>
<dbReference type="InterPro" id="IPR045843">
    <property type="entry name" value="IND-like"/>
</dbReference>
<keyword evidence="10" id="KW-1185">Reference proteome</keyword>
<organism evidence="9 10">
    <name type="scientific">Miscanthus lutarioriparius</name>
    <dbReference type="NCBI Taxonomy" id="422564"/>
    <lineage>
        <taxon>Eukaryota</taxon>
        <taxon>Viridiplantae</taxon>
        <taxon>Streptophyta</taxon>
        <taxon>Embryophyta</taxon>
        <taxon>Tracheophyta</taxon>
        <taxon>Spermatophyta</taxon>
        <taxon>Magnoliopsida</taxon>
        <taxon>Liliopsida</taxon>
        <taxon>Poales</taxon>
        <taxon>Poaceae</taxon>
        <taxon>PACMAD clade</taxon>
        <taxon>Panicoideae</taxon>
        <taxon>Andropogonodae</taxon>
        <taxon>Andropogoneae</taxon>
        <taxon>Saccharinae</taxon>
        <taxon>Miscanthus</taxon>
    </lineage>
</organism>
<dbReference type="GO" id="GO:0000978">
    <property type="term" value="F:RNA polymerase II cis-regulatory region sequence-specific DNA binding"/>
    <property type="evidence" value="ECO:0007669"/>
    <property type="project" value="TreeGrafter"/>
</dbReference>
<dbReference type="OrthoDB" id="2019494at2759"/>
<dbReference type="Proteomes" id="UP000604825">
    <property type="component" value="Unassembled WGS sequence"/>
</dbReference>
<feature type="region of interest" description="Disordered" evidence="7">
    <location>
        <begin position="1"/>
        <end position="35"/>
    </location>
</feature>
<gene>
    <name evidence="9" type="ORF">NCGR_LOCUS12577</name>
</gene>
<reference evidence="9" key="1">
    <citation type="submission" date="2020-10" db="EMBL/GenBank/DDBJ databases">
        <authorList>
            <person name="Han B."/>
            <person name="Lu T."/>
            <person name="Zhao Q."/>
            <person name="Huang X."/>
            <person name="Zhao Y."/>
        </authorList>
    </citation>
    <scope>NUCLEOTIDE SEQUENCE</scope>
</reference>
<protein>
    <recommendedName>
        <fullName evidence="8">BHLH domain-containing protein</fullName>
    </recommendedName>
</protein>
<comment type="subcellular location">
    <subcellularLocation>
        <location evidence="1">Nucleus</location>
    </subcellularLocation>
</comment>
<dbReference type="InterPro" id="IPR036638">
    <property type="entry name" value="HLH_DNA-bd_sf"/>
</dbReference>
<dbReference type="InterPro" id="IPR045239">
    <property type="entry name" value="bHLH95_bHLH"/>
</dbReference>
<dbReference type="SMART" id="SM00353">
    <property type="entry name" value="HLH"/>
    <property type="match status" value="1"/>
</dbReference>
<dbReference type="CDD" id="cd11393">
    <property type="entry name" value="bHLH_AtbHLH_like"/>
    <property type="match status" value="1"/>
</dbReference>
<dbReference type="PANTHER" id="PTHR16223:SF334">
    <property type="entry name" value="BHLH DOMAIN-CONTAINING PROTEIN"/>
    <property type="match status" value="1"/>
</dbReference>
<dbReference type="GO" id="GO:0005634">
    <property type="term" value="C:nucleus"/>
    <property type="evidence" value="ECO:0007669"/>
    <property type="project" value="UniProtKB-SubCell"/>
</dbReference>
<evidence type="ECO:0000256" key="4">
    <source>
        <dbReference type="ARBA" id="ARBA00023125"/>
    </source>
</evidence>
<keyword evidence="6" id="KW-0539">Nucleus</keyword>
<evidence type="ECO:0000256" key="1">
    <source>
        <dbReference type="ARBA" id="ARBA00004123"/>
    </source>
</evidence>